<evidence type="ECO:0000256" key="2">
    <source>
        <dbReference type="ARBA" id="ARBA00022763"/>
    </source>
</evidence>
<feature type="compositionally biased region" description="Basic and acidic residues" evidence="8">
    <location>
        <begin position="486"/>
        <end position="502"/>
    </location>
</feature>
<evidence type="ECO:0000256" key="6">
    <source>
        <dbReference type="ARBA" id="ARBA00025747"/>
    </source>
</evidence>
<keyword evidence="4" id="KW-0234">DNA repair</keyword>
<keyword evidence="2" id="KW-0227">DNA damage</keyword>
<organism evidence="11 12">
    <name type="scientific">Tolypocladium paradoxum</name>
    <dbReference type="NCBI Taxonomy" id="94208"/>
    <lineage>
        <taxon>Eukaryota</taxon>
        <taxon>Fungi</taxon>
        <taxon>Dikarya</taxon>
        <taxon>Ascomycota</taxon>
        <taxon>Pezizomycotina</taxon>
        <taxon>Sordariomycetes</taxon>
        <taxon>Hypocreomycetidae</taxon>
        <taxon>Hypocreales</taxon>
        <taxon>Ophiocordycipitaceae</taxon>
        <taxon>Tolypocladium</taxon>
    </lineage>
</organism>
<dbReference type="Proteomes" id="UP000237481">
    <property type="component" value="Unassembled WGS sequence"/>
</dbReference>
<dbReference type="GO" id="GO:0006303">
    <property type="term" value="P:double-strand break repair via nonhomologous end joining"/>
    <property type="evidence" value="ECO:0007669"/>
    <property type="project" value="TreeGrafter"/>
</dbReference>
<dbReference type="STRING" id="94208.A0A2S4KSL2"/>
<comment type="subcellular location">
    <subcellularLocation>
        <location evidence="1">Nucleus</location>
    </subcellularLocation>
</comment>
<dbReference type="EMBL" id="PKSG01000722">
    <property type="protein sequence ID" value="POR33175.1"/>
    <property type="molecule type" value="Genomic_DNA"/>
</dbReference>
<feature type="compositionally biased region" description="Basic and acidic residues" evidence="8">
    <location>
        <begin position="389"/>
        <end position="399"/>
    </location>
</feature>
<feature type="region of interest" description="Disordered" evidence="8">
    <location>
        <begin position="273"/>
        <end position="542"/>
    </location>
</feature>
<dbReference type="PANTHER" id="PTHR32235">
    <property type="entry name" value="NON-HOMOLOGOUS END-JOINING FACTOR 1"/>
    <property type="match status" value="1"/>
</dbReference>
<evidence type="ECO:0000259" key="10">
    <source>
        <dbReference type="Pfam" id="PF21928"/>
    </source>
</evidence>
<feature type="compositionally biased region" description="Basic and acidic residues" evidence="8">
    <location>
        <begin position="450"/>
        <end position="461"/>
    </location>
</feature>
<keyword evidence="3" id="KW-0238">DNA-binding</keyword>
<evidence type="ECO:0000256" key="4">
    <source>
        <dbReference type="ARBA" id="ARBA00023204"/>
    </source>
</evidence>
<evidence type="ECO:0000259" key="9">
    <source>
        <dbReference type="Pfam" id="PF09302"/>
    </source>
</evidence>
<feature type="compositionally biased region" description="Gly residues" evidence="8">
    <location>
        <begin position="435"/>
        <end position="446"/>
    </location>
</feature>
<protein>
    <recommendedName>
        <fullName evidence="7">Non-homologous end-joining factor 1</fullName>
    </recommendedName>
</protein>
<dbReference type="GO" id="GO:0032807">
    <property type="term" value="C:DNA ligase IV complex"/>
    <property type="evidence" value="ECO:0007669"/>
    <property type="project" value="TreeGrafter"/>
</dbReference>
<feature type="compositionally biased region" description="Pro residues" evidence="8">
    <location>
        <begin position="420"/>
        <end position="429"/>
    </location>
</feature>
<dbReference type="AlphaFoldDB" id="A0A2S4KSL2"/>
<keyword evidence="5" id="KW-0539">Nucleus</keyword>
<dbReference type="InterPro" id="IPR052287">
    <property type="entry name" value="NHEJ_factor"/>
</dbReference>
<comment type="caution">
    <text evidence="11">The sequence shown here is derived from an EMBL/GenBank/DDBJ whole genome shotgun (WGS) entry which is preliminary data.</text>
</comment>
<dbReference type="Gene3D" id="2.170.210.10">
    <property type="entry name" value="DNA double-strand break repair and VJ recombination XRCC4, N-terminal"/>
    <property type="match status" value="1"/>
</dbReference>
<evidence type="ECO:0000256" key="8">
    <source>
        <dbReference type="SAM" id="MobiDB-lite"/>
    </source>
</evidence>
<dbReference type="OrthoDB" id="2155935at2759"/>
<dbReference type="GO" id="GO:0045027">
    <property type="term" value="F:DNA end binding"/>
    <property type="evidence" value="ECO:0007669"/>
    <property type="project" value="TreeGrafter"/>
</dbReference>
<evidence type="ECO:0000256" key="7">
    <source>
        <dbReference type="ARBA" id="ARBA00044529"/>
    </source>
</evidence>
<dbReference type="Pfam" id="PF09302">
    <property type="entry name" value="XLF"/>
    <property type="match status" value="1"/>
</dbReference>
<dbReference type="Pfam" id="PF21928">
    <property type="entry name" value="XLF_CC"/>
    <property type="match status" value="1"/>
</dbReference>
<gene>
    <name evidence="11" type="ORF">TPAR_06632</name>
</gene>
<feature type="compositionally biased region" description="Basic and acidic residues" evidence="8">
    <location>
        <begin position="509"/>
        <end position="531"/>
    </location>
</feature>
<dbReference type="InterPro" id="IPR015381">
    <property type="entry name" value="XLF-like_N"/>
</dbReference>
<proteinExistence type="inferred from homology"/>
<evidence type="ECO:0000256" key="5">
    <source>
        <dbReference type="ARBA" id="ARBA00023242"/>
    </source>
</evidence>
<dbReference type="InterPro" id="IPR053829">
    <property type="entry name" value="XLF-like_CC"/>
</dbReference>
<name>A0A2S4KSL2_9HYPO</name>
<reference evidence="11 12" key="1">
    <citation type="submission" date="2018-01" db="EMBL/GenBank/DDBJ databases">
        <title>Harnessing the power of phylogenomics to disentangle the directionality and signatures of interkingdom host jumping in the parasitic fungal genus Tolypocladium.</title>
        <authorList>
            <person name="Quandt C.A."/>
            <person name="Patterson W."/>
            <person name="Spatafora J.W."/>
        </authorList>
    </citation>
    <scope>NUCLEOTIDE SEQUENCE [LARGE SCALE GENOMIC DNA]</scope>
    <source>
        <strain evidence="11 12">NRBC 100945</strain>
    </source>
</reference>
<dbReference type="PANTHER" id="PTHR32235:SF1">
    <property type="entry name" value="NON-HOMOLOGOUS END-JOINING FACTOR 1"/>
    <property type="match status" value="1"/>
</dbReference>
<evidence type="ECO:0000313" key="11">
    <source>
        <dbReference type="EMBL" id="POR33175.1"/>
    </source>
</evidence>
<accession>A0A2S4KSL2</accession>
<evidence type="ECO:0000256" key="3">
    <source>
        <dbReference type="ARBA" id="ARBA00023125"/>
    </source>
</evidence>
<keyword evidence="12" id="KW-1185">Reference proteome</keyword>
<evidence type="ECO:0000313" key="12">
    <source>
        <dbReference type="Proteomes" id="UP000237481"/>
    </source>
</evidence>
<feature type="domain" description="XLF-like coiled-coil region" evidence="10">
    <location>
        <begin position="135"/>
        <end position="187"/>
    </location>
</feature>
<sequence length="542" mass="57700">MSSEDLAWRPLPLPQLPGLPVLLVSAEMGNASYTVRVTDMANMWSESLERKAICMRGWSENTSIDPSDTPENMAKFLTSLKAALDSSQPGHEDTSLNLSPATAADAGEDGLTLSMTCALPGIDPLKWSFHLKKSPASSIATDLVLPLIQAHYARKRQVESLVQVLGHKDAVLAKLSDKLEAMGTGMEHVFTALSGRRKVNRSVAEDKVKGLAPFDQRKWKAELDDEVKAPDSTGDLVQSVFGDSGLEYGAMMEIDKSPALDSWWHDFKGTSQLAHRKRTQETPPAKEKPSTPVRSTNAEDDDFQVQATPPHLRSGVKRKATNSAPPPDAASSTEGEDEDDSVIPDSNPPVAVSASTRKPEAGKAASRLGAIGGRGQSAAPRSPTPEAKSSGDARARQPVDDSETASEASDDDATASVPGLSPPPAPKPAPVTGVKKGGLGKIGGGASKTRSPEAEEPKAEVDAPAPRKLGVIGNKIGGGMSSAKPAQEDTGRGRASTRKEEASVEEEPRETSQERADRRREELKRELEKKAASGPAKKKRRF</sequence>
<evidence type="ECO:0000256" key="1">
    <source>
        <dbReference type="ARBA" id="ARBA00004123"/>
    </source>
</evidence>
<feature type="domain" description="XLF-like N-terminal" evidence="9">
    <location>
        <begin position="8"/>
        <end position="133"/>
    </location>
</feature>
<dbReference type="InterPro" id="IPR038051">
    <property type="entry name" value="XRCC4-like_N_sf"/>
</dbReference>
<feature type="compositionally biased region" description="Acidic residues" evidence="8">
    <location>
        <begin position="400"/>
        <end position="413"/>
    </location>
</feature>
<comment type="similarity">
    <text evidence="6">Belongs to the XRCC4-XLF family. XLF subfamily.</text>
</comment>
<dbReference type="CDD" id="cd22285">
    <property type="entry name" value="HD_XLF_N"/>
    <property type="match status" value="1"/>
</dbReference>